<dbReference type="InterPro" id="IPR036737">
    <property type="entry name" value="OmpA-like_sf"/>
</dbReference>
<sequence>MYIEQAMLLIHQCFKRCFSINACTTSIVLLLALFTPKSAMAIHSFSQTNPISHPLVTELNYYPEQGMLVAFPTHYDVIYFENNSSQLTITMKTILNNIGYLLDTYKETYLVITLHTSDDLAYDRLYSVADYIAMQFKIEQERIQIILTSQEETKHYKQYEKNWKNSTELIMPKTIIVTYDPELGMY</sequence>
<evidence type="ECO:0000313" key="2">
    <source>
        <dbReference type="Proteomes" id="UP000240530"/>
    </source>
</evidence>
<gene>
    <name evidence="1" type="ORF">C0W93_11990</name>
</gene>
<dbReference type="EMBL" id="PYNS01000012">
    <property type="protein sequence ID" value="PSV10438.1"/>
    <property type="molecule type" value="Genomic_DNA"/>
</dbReference>
<reference evidence="1 2" key="1">
    <citation type="submission" date="2018-03" db="EMBL/GenBank/DDBJ databases">
        <title>Whole genome sequencing of Histamine producing bacteria.</title>
        <authorList>
            <person name="Butler K."/>
        </authorList>
    </citation>
    <scope>NUCLEOTIDE SEQUENCE [LARGE SCALE GENOMIC DNA]</scope>
    <source>
        <strain evidence="1 2">Res.4.1</strain>
    </source>
</reference>
<accession>A0A2T3KUH4</accession>
<protein>
    <submittedName>
        <fullName evidence="1">Uncharacterized protein</fullName>
    </submittedName>
</protein>
<organism evidence="1 2">
    <name type="scientific">Photobacterium leiognathi subsp. mandapamensis</name>
    <name type="common">Photobacterium mandapamensis</name>
    <dbReference type="NCBI Taxonomy" id="48408"/>
    <lineage>
        <taxon>Bacteria</taxon>
        <taxon>Pseudomonadati</taxon>
        <taxon>Pseudomonadota</taxon>
        <taxon>Gammaproteobacteria</taxon>
        <taxon>Vibrionales</taxon>
        <taxon>Vibrionaceae</taxon>
        <taxon>Photobacterium</taxon>
    </lineage>
</organism>
<comment type="caution">
    <text evidence="1">The sequence shown here is derived from an EMBL/GenBank/DDBJ whole genome shotgun (WGS) entry which is preliminary data.</text>
</comment>
<evidence type="ECO:0000313" key="1">
    <source>
        <dbReference type="EMBL" id="PSV10438.1"/>
    </source>
</evidence>
<proteinExistence type="predicted"/>
<name>A0A2T3KUH4_PHOLD</name>
<dbReference type="Proteomes" id="UP000240530">
    <property type="component" value="Unassembled WGS sequence"/>
</dbReference>
<dbReference type="SUPFAM" id="SSF103088">
    <property type="entry name" value="OmpA-like"/>
    <property type="match status" value="1"/>
</dbReference>
<dbReference type="AlphaFoldDB" id="A0A2T3KUH4"/>